<evidence type="ECO:0000256" key="1">
    <source>
        <dbReference type="ARBA" id="ARBA00001182"/>
    </source>
</evidence>
<dbReference type="AlphaFoldDB" id="A0A423WRR8"/>
<sequence length="370" mass="40670">MVLLKSFVLAGLTAAVAAKSAVLDLVPDNFDKVVLQSGKPTLVEFFAPWCGHCKNLAPVYEELASTFEFAKDKVQIAKVDADAEKSLGRKFGVQGFPTLKFFDGKSDTPSDYSGGRDLESLSNFITEKTGVKPRKKAEKPSAVTFLTDQTFDKEIGGDKHVLVAFTAPWCGHCKKLVPTWEQLAEDYQNEPNVLVAKVDAEGENSKATAKAQGVTSYPTIKYFPAGSKEAELYGGGRSEADFVSFLNEKAGTHRTVGGSLDMYAGTIESLNSIVDKFSSAATPLTDAFKEAQKEAEGLKEQAQYKYAEYYVRVFDKLSKNDDYVSKELARLDGILKRGGLEPTKLDEFTSKTNILRRFLAEKVEQIKDEL</sequence>
<dbReference type="EMBL" id="LKEA01000011">
    <property type="protein sequence ID" value="ROW06173.1"/>
    <property type="molecule type" value="Genomic_DNA"/>
</dbReference>
<dbReference type="InterPro" id="IPR017937">
    <property type="entry name" value="Thioredoxin_CS"/>
</dbReference>
<dbReference type="InterPro" id="IPR036249">
    <property type="entry name" value="Thioredoxin-like_sf"/>
</dbReference>
<dbReference type="NCBIfam" id="TIGR01126">
    <property type="entry name" value="pdi_dom"/>
    <property type="match status" value="2"/>
</dbReference>
<keyword evidence="7" id="KW-0413">Isomerase</keyword>
<dbReference type="GO" id="GO:0003756">
    <property type="term" value="F:protein disulfide isomerase activity"/>
    <property type="evidence" value="ECO:0007669"/>
    <property type="project" value="UniProtKB-EC"/>
</dbReference>
<dbReference type="Gene3D" id="1.20.1150.12">
    <property type="entry name" value="Endoplasmic reticulum resident protein 29, C-terminal domain"/>
    <property type="match status" value="1"/>
</dbReference>
<organism evidence="12 13">
    <name type="scientific">Cytospora schulzeri</name>
    <dbReference type="NCBI Taxonomy" id="448051"/>
    <lineage>
        <taxon>Eukaryota</taxon>
        <taxon>Fungi</taxon>
        <taxon>Dikarya</taxon>
        <taxon>Ascomycota</taxon>
        <taxon>Pezizomycotina</taxon>
        <taxon>Sordariomycetes</taxon>
        <taxon>Sordariomycetidae</taxon>
        <taxon>Diaporthales</taxon>
        <taxon>Cytosporaceae</taxon>
        <taxon>Cytospora</taxon>
    </lineage>
</organism>
<feature type="chain" id="PRO_5019215287" description="protein disulfide-isomerase" evidence="10">
    <location>
        <begin position="19"/>
        <end position="370"/>
    </location>
</feature>
<keyword evidence="5" id="KW-0677">Repeat</keyword>
<evidence type="ECO:0000256" key="4">
    <source>
        <dbReference type="ARBA" id="ARBA00022729"/>
    </source>
</evidence>
<feature type="signal peptide" evidence="10">
    <location>
        <begin position="1"/>
        <end position="18"/>
    </location>
</feature>
<dbReference type="Gene3D" id="3.40.30.10">
    <property type="entry name" value="Glutaredoxin"/>
    <property type="match status" value="2"/>
</dbReference>
<dbReference type="CDD" id="cd02998">
    <property type="entry name" value="PDI_a_ERp38"/>
    <property type="match status" value="2"/>
</dbReference>
<reference evidence="12 13" key="1">
    <citation type="submission" date="2015-09" db="EMBL/GenBank/DDBJ databases">
        <title>Host preference determinants of Valsa canker pathogens revealed by comparative genomics.</title>
        <authorList>
            <person name="Yin Z."/>
            <person name="Huang L."/>
        </authorList>
    </citation>
    <scope>NUCLEOTIDE SEQUENCE [LARGE SCALE GENOMIC DNA]</scope>
    <source>
        <strain evidence="12 13">03-1</strain>
    </source>
</reference>
<evidence type="ECO:0000256" key="8">
    <source>
        <dbReference type="ARBA" id="ARBA00023284"/>
    </source>
</evidence>
<comment type="catalytic activity">
    <reaction evidence="1">
        <text>Catalyzes the rearrangement of -S-S- bonds in proteins.</text>
        <dbReference type="EC" id="5.3.4.1"/>
    </reaction>
</comment>
<dbReference type="InterPro" id="IPR036356">
    <property type="entry name" value="ERp29_C_sf"/>
</dbReference>
<evidence type="ECO:0000313" key="12">
    <source>
        <dbReference type="EMBL" id="ROW06173.1"/>
    </source>
</evidence>
<dbReference type="GO" id="GO:0006457">
    <property type="term" value="P:protein folding"/>
    <property type="evidence" value="ECO:0007669"/>
    <property type="project" value="TreeGrafter"/>
</dbReference>
<proteinExistence type="inferred from homology"/>
<evidence type="ECO:0000256" key="7">
    <source>
        <dbReference type="ARBA" id="ARBA00023235"/>
    </source>
</evidence>
<comment type="caution">
    <text evidence="12">The sequence shown here is derived from an EMBL/GenBank/DDBJ whole genome shotgun (WGS) entry which is preliminary data.</text>
</comment>
<dbReference type="Proteomes" id="UP000283895">
    <property type="component" value="Unassembled WGS sequence"/>
</dbReference>
<evidence type="ECO:0000256" key="3">
    <source>
        <dbReference type="ARBA" id="ARBA00012723"/>
    </source>
</evidence>
<evidence type="ECO:0000256" key="2">
    <source>
        <dbReference type="ARBA" id="ARBA00006347"/>
    </source>
</evidence>
<dbReference type="CDD" id="cd00238">
    <property type="entry name" value="ERp29c"/>
    <property type="match status" value="1"/>
</dbReference>
<dbReference type="FunFam" id="3.40.30.10:FF:000032">
    <property type="entry name" value="Protein disulfide-isomerase A6 homolog"/>
    <property type="match status" value="1"/>
</dbReference>
<comment type="similarity">
    <text evidence="2 9">Belongs to the protein disulfide isomerase family.</text>
</comment>
<evidence type="ECO:0000256" key="9">
    <source>
        <dbReference type="RuleBase" id="RU004208"/>
    </source>
</evidence>
<dbReference type="Pfam" id="PF00085">
    <property type="entry name" value="Thioredoxin"/>
    <property type="match status" value="2"/>
</dbReference>
<dbReference type="EC" id="5.3.4.1" evidence="3"/>
<dbReference type="Pfam" id="PF07749">
    <property type="entry name" value="ERp29"/>
    <property type="match status" value="1"/>
</dbReference>
<dbReference type="STRING" id="356882.A0A423WRR8"/>
<name>A0A423WRR8_9PEZI</name>
<dbReference type="InterPro" id="IPR005788">
    <property type="entry name" value="PDI_thioredoxin-like_dom"/>
</dbReference>
<evidence type="ECO:0000259" key="11">
    <source>
        <dbReference type="PROSITE" id="PS51352"/>
    </source>
</evidence>
<dbReference type="PROSITE" id="PS51352">
    <property type="entry name" value="THIOREDOXIN_2"/>
    <property type="match status" value="2"/>
</dbReference>
<dbReference type="PROSITE" id="PS00194">
    <property type="entry name" value="THIOREDOXIN_1"/>
    <property type="match status" value="2"/>
</dbReference>
<keyword evidence="13" id="KW-1185">Reference proteome</keyword>
<dbReference type="SUPFAM" id="SSF47933">
    <property type="entry name" value="ERP29 C domain-like"/>
    <property type="match status" value="1"/>
</dbReference>
<feature type="domain" description="Thioredoxin" evidence="11">
    <location>
        <begin position="8"/>
        <end position="130"/>
    </location>
</feature>
<protein>
    <recommendedName>
        <fullName evidence="3">protein disulfide-isomerase</fullName>
        <ecNumber evidence="3">5.3.4.1</ecNumber>
    </recommendedName>
</protein>
<evidence type="ECO:0000256" key="6">
    <source>
        <dbReference type="ARBA" id="ARBA00023157"/>
    </source>
</evidence>
<dbReference type="SUPFAM" id="SSF52833">
    <property type="entry name" value="Thioredoxin-like"/>
    <property type="match status" value="2"/>
</dbReference>
<accession>A0A423WRR8</accession>
<dbReference type="InterPro" id="IPR011679">
    <property type="entry name" value="ERp29_C"/>
</dbReference>
<dbReference type="PRINTS" id="PR00421">
    <property type="entry name" value="THIOREDOXIN"/>
</dbReference>
<keyword evidence="4 10" id="KW-0732">Signal</keyword>
<dbReference type="PANTHER" id="PTHR45672:SF11">
    <property type="entry name" value="PROTEIN DISULFIDE-ISOMERASE C17H9.14C"/>
    <property type="match status" value="1"/>
</dbReference>
<dbReference type="PANTHER" id="PTHR45672">
    <property type="entry name" value="PROTEIN DISULFIDE-ISOMERASE C17H9.14C-RELATED"/>
    <property type="match status" value="1"/>
</dbReference>
<keyword evidence="6" id="KW-1015">Disulfide bond</keyword>
<keyword evidence="8" id="KW-0676">Redox-active center</keyword>
<evidence type="ECO:0000313" key="13">
    <source>
        <dbReference type="Proteomes" id="UP000283895"/>
    </source>
</evidence>
<evidence type="ECO:0000256" key="5">
    <source>
        <dbReference type="ARBA" id="ARBA00022737"/>
    </source>
</evidence>
<evidence type="ECO:0000256" key="10">
    <source>
        <dbReference type="SAM" id="SignalP"/>
    </source>
</evidence>
<gene>
    <name evidence="12" type="ORF">VMCG_04533</name>
</gene>
<dbReference type="OrthoDB" id="10264505at2759"/>
<dbReference type="InterPro" id="IPR013766">
    <property type="entry name" value="Thioredoxin_domain"/>
</dbReference>
<dbReference type="InterPro" id="IPR051063">
    <property type="entry name" value="PDI"/>
</dbReference>
<feature type="domain" description="Thioredoxin" evidence="11">
    <location>
        <begin position="131"/>
        <end position="251"/>
    </location>
</feature>
<dbReference type="GO" id="GO:0005783">
    <property type="term" value="C:endoplasmic reticulum"/>
    <property type="evidence" value="ECO:0007669"/>
    <property type="project" value="InterPro"/>
</dbReference>